<dbReference type="Pfam" id="PF21938">
    <property type="entry name" value="CAP_N"/>
    <property type="match status" value="1"/>
</dbReference>
<gene>
    <name evidence="4" type="ORF">HNY73_011997</name>
</gene>
<dbReference type="InterPro" id="IPR036222">
    <property type="entry name" value="CAP_N_sf"/>
</dbReference>
<dbReference type="SUPFAM" id="SSF69340">
    <property type="entry name" value="C-terminal domain of adenylylcyclase associated protein"/>
    <property type="match status" value="1"/>
</dbReference>
<evidence type="ECO:0000256" key="2">
    <source>
        <dbReference type="SAM" id="MobiDB-lite"/>
    </source>
</evidence>
<feature type="region of interest" description="Disordered" evidence="2">
    <location>
        <begin position="219"/>
        <end position="246"/>
    </location>
</feature>
<dbReference type="InterPro" id="IPR053950">
    <property type="entry name" value="CAP_N"/>
</dbReference>
<dbReference type="GO" id="GO:0008179">
    <property type="term" value="F:adenylate cyclase binding"/>
    <property type="evidence" value="ECO:0007669"/>
    <property type="project" value="TreeGrafter"/>
</dbReference>
<dbReference type="InterPro" id="IPR028417">
    <property type="entry name" value="CAP_CS_C"/>
</dbReference>
<dbReference type="Gene3D" id="2.160.20.70">
    <property type="match status" value="1"/>
</dbReference>
<feature type="domain" description="C-CAP/cofactor C-like" evidence="3">
    <location>
        <begin position="249"/>
        <end position="387"/>
    </location>
</feature>
<dbReference type="Gene3D" id="1.25.40.330">
    <property type="entry name" value="Adenylate cyclase-associated CAP, N-terminal domain"/>
    <property type="match status" value="1"/>
</dbReference>
<dbReference type="InterPro" id="IPR001837">
    <property type="entry name" value="Adenylate_cyclase-assoc_CAP"/>
</dbReference>
<dbReference type="PANTHER" id="PTHR10652:SF0">
    <property type="entry name" value="ADENYLYL CYCLASE-ASSOCIATED PROTEIN"/>
    <property type="match status" value="1"/>
</dbReference>
<dbReference type="AlphaFoldDB" id="A0A8T0EY01"/>
<comment type="caution">
    <text evidence="4">The sequence shown here is derived from an EMBL/GenBank/DDBJ whole genome shotgun (WGS) entry which is preliminary data.</text>
</comment>
<dbReference type="SUPFAM" id="SSF101278">
    <property type="entry name" value="N-terminal domain of adenylylcyclase associated protein, CAP"/>
    <property type="match status" value="1"/>
</dbReference>
<reference evidence="4" key="1">
    <citation type="journal article" date="2020" name="bioRxiv">
        <title>Chromosome-level reference genome of the European wasp spider Argiope bruennichi: a resource for studies on range expansion and evolutionary adaptation.</title>
        <authorList>
            <person name="Sheffer M.M."/>
            <person name="Hoppe A."/>
            <person name="Krehenwinkel H."/>
            <person name="Uhl G."/>
            <person name="Kuss A.W."/>
            <person name="Jensen L."/>
            <person name="Jensen C."/>
            <person name="Gillespie R.G."/>
            <person name="Hoff K.J."/>
            <person name="Prost S."/>
        </authorList>
    </citation>
    <scope>NUCLEOTIDE SEQUENCE</scope>
</reference>
<accession>A0A8T0EY01</accession>
<dbReference type="SMART" id="SM00673">
    <property type="entry name" value="CARP"/>
    <property type="match status" value="2"/>
</dbReference>
<evidence type="ECO:0000256" key="1">
    <source>
        <dbReference type="ARBA" id="ARBA00007659"/>
    </source>
</evidence>
<dbReference type="Proteomes" id="UP000807504">
    <property type="component" value="Unassembled WGS sequence"/>
</dbReference>
<dbReference type="GO" id="GO:0000902">
    <property type="term" value="P:cell morphogenesis"/>
    <property type="evidence" value="ECO:0007669"/>
    <property type="project" value="TreeGrafter"/>
</dbReference>
<dbReference type="InterPro" id="IPR017901">
    <property type="entry name" value="C-CAP_CF_C-like"/>
</dbReference>
<dbReference type="GO" id="GO:0003779">
    <property type="term" value="F:actin binding"/>
    <property type="evidence" value="ECO:0007669"/>
    <property type="project" value="InterPro"/>
</dbReference>
<dbReference type="InterPro" id="IPR036223">
    <property type="entry name" value="CAP_C_sf"/>
</dbReference>
<dbReference type="PROSITE" id="PS51329">
    <property type="entry name" value="C_CAP_COFACTOR_C"/>
    <property type="match status" value="1"/>
</dbReference>
<dbReference type="InterPro" id="IPR013912">
    <property type="entry name" value="Adenylate_cyclase-assoc_CAP_C"/>
</dbReference>
<evidence type="ECO:0000259" key="3">
    <source>
        <dbReference type="PROSITE" id="PS51329"/>
    </source>
</evidence>
<dbReference type="OrthoDB" id="1601at2759"/>
<dbReference type="GO" id="GO:0007015">
    <property type="term" value="P:actin filament organization"/>
    <property type="evidence" value="ECO:0007669"/>
    <property type="project" value="TreeGrafter"/>
</dbReference>
<dbReference type="OMA" id="LTWSKTX"/>
<protein>
    <submittedName>
        <fullName evidence="4">Adenylyl cyclase-associated protein like</fullName>
    </submittedName>
</protein>
<dbReference type="InterPro" id="IPR006599">
    <property type="entry name" value="CARP_motif"/>
</dbReference>
<dbReference type="InterPro" id="IPR016098">
    <property type="entry name" value="CAP/MinC_C"/>
</dbReference>
<keyword evidence="5" id="KW-1185">Reference proteome</keyword>
<organism evidence="4 5">
    <name type="scientific">Argiope bruennichi</name>
    <name type="common">Wasp spider</name>
    <name type="synonym">Aranea bruennichi</name>
    <dbReference type="NCBI Taxonomy" id="94029"/>
    <lineage>
        <taxon>Eukaryota</taxon>
        <taxon>Metazoa</taxon>
        <taxon>Ecdysozoa</taxon>
        <taxon>Arthropoda</taxon>
        <taxon>Chelicerata</taxon>
        <taxon>Arachnida</taxon>
        <taxon>Araneae</taxon>
        <taxon>Araneomorphae</taxon>
        <taxon>Entelegynae</taxon>
        <taxon>Araneoidea</taxon>
        <taxon>Araneidae</taxon>
        <taxon>Argiope</taxon>
    </lineage>
</organism>
<dbReference type="GO" id="GO:0005737">
    <property type="term" value="C:cytoplasm"/>
    <property type="evidence" value="ECO:0007669"/>
    <property type="project" value="TreeGrafter"/>
</dbReference>
<evidence type="ECO:0000313" key="5">
    <source>
        <dbReference type="Proteomes" id="UP000807504"/>
    </source>
</evidence>
<dbReference type="PROSITE" id="PS01089">
    <property type="entry name" value="CAP_2"/>
    <property type="match status" value="1"/>
</dbReference>
<name>A0A8T0EY01_ARGBR</name>
<dbReference type="PANTHER" id="PTHR10652">
    <property type="entry name" value="ADENYLYL CYCLASE-ASSOCIATED PROTEIN"/>
    <property type="match status" value="1"/>
</dbReference>
<sequence length="408" mass="44478">MALAQKAISDFQQLMGVSLLNFVQASAALGEPLASFSKKVVEAFEKNLELIQFGLYNPQPPMDSEGMKVFANKIRDIVEFRESPKDSNFTNHFSTIREAILALGWINVKPAPTQYIKDAKEAGEYYGNRVLSSNKGNELHKQWVNSWNQLLVDLQEYVRNNFLTGFTWGAAAQGKGGAAPPPPPPPPPSLFADVASPAGGDSARQALLNDLNKGTSITASLKPVKKGQSAPSGPAPTVHSPVKAQTAKPVARPPKFVLDGRKWVVEYQRGQYGLKVDVEDISQSLAMYSCQDTSLEVTNKMNNVVIDSCKNVVVVVKDIISSVEIIRCDRLKLQCDGNVPLINMDNCDSVQIFITPASRGVEIISSKATSCNMCLLKPDGDYKEIPMPEQIKTVLAGEKLVSTVVEKN</sequence>
<reference evidence="4" key="2">
    <citation type="submission" date="2020-06" db="EMBL/GenBank/DDBJ databases">
        <authorList>
            <person name="Sheffer M."/>
        </authorList>
    </citation>
    <scope>NUCLEOTIDE SEQUENCE</scope>
</reference>
<evidence type="ECO:0000313" key="4">
    <source>
        <dbReference type="EMBL" id="KAF8781619.1"/>
    </source>
</evidence>
<dbReference type="EMBL" id="JABXBU010001863">
    <property type="protein sequence ID" value="KAF8781619.1"/>
    <property type="molecule type" value="Genomic_DNA"/>
</dbReference>
<comment type="similarity">
    <text evidence="1">Belongs to the CAP family.</text>
</comment>
<dbReference type="Pfam" id="PF08603">
    <property type="entry name" value="CAP_C"/>
    <property type="match status" value="1"/>
</dbReference>
<dbReference type="GO" id="GO:0019933">
    <property type="term" value="P:cAMP-mediated signaling"/>
    <property type="evidence" value="ECO:0007669"/>
    <property type="project" value="TreeGrafter"/>
</dbReference>
<proteinExistence type="inferred from homology"/>